<feature type="region of interest" description="Disordered" evidence="1">
    <location>
        <begin position="1"/>
        <end position="22"/>
    </location>
</feature>
<name>A0ABU2MZA8_9ACTN</name>
<comment type="caution">
    <text evidence="3">The sequence shown here is derived from an EMBL/GenBank/DDBJ whole genome shotgun (WGS) entry which is preliminary data.</text>
</comment>
<feature type="transmembrane region" description="Helical" evidence="2">
    <location>
        <begin position="29"/>
        <end position="48"/>
    </location>
</feature>
<evidence type="ECO:0000313" key="4">
    <source>
        <dbReference type="Proteomes" id="UP001183246"/>
    </source>
</evidence>
<keyword evidence="4" id="KW-1185">Reference proteome</keyword>
<evidence type="ECO:0008006" key="5">
    <source>
        <dbReference type="Google" id="ProtNLM"/>
    </source>
</evidence>
<dbReference type="Proteomes" id="UP001183246">
    <property type="component" value="Unassembled WGS sequence"/>
</dbReference>
<evidence type="ECO:0000256" key="1">
    <source>
        <dbReference type="SAM" id="MobiDB-lite"/>
    </source>
</evidence>
<feature type="compositionally biased region" description="Pro residues" evidence="1">
    <location>
        <begin position="1"/>
        <end position="21"/>
    </location>
</feature>
<accession>A0ABU2MZA8</accession>
<organism evidence="3 4">
    <name type="scientific">Streptomyces litchfieldiae</name>
    <dbReference type="NCBI Taxonomy" id="3075543"/>
    <lineage>
        <taxon>Bacteria</taxon>
        <taxon>Bacillati</taxon>
        <taxon>Actinomycetota</taxon>
        <taxon>Actinomycetes</taxon>
        <taxon>Kitasatosporales</taxon>
        <taxon>Streptomycetaceae</taxon>
        <taxon>Streptomyces</taxon>
    </lineage>
</organism>
<reference evidence="4" key="1">
    <citation type="submission" date="2023-07" db="EMBL/GenBank/DDBJ databases">
        <title>30 novel species of actinomycetes from the DSMZ collection.</title>
        <authorList>
            <person name="Nouioui I."/>
        </authorList>
    </citation>
    <scope>NUCLEOTIDE SEQUENCE [LARGE SCALE GENOMIC DNA]</scope>
    <source>
        <strain evidence="4">DSM 44938</strain>
    </source>
</reference>
<evidence type="ECO:0000256" key="2">
    <source>
        <dbReference type="SAM" id="Phobius"/>
    </source>
</evidence>
<protein>
    <recommendedName>
        <fullName evidence="5">Integral membrane protein</fullName>
    </recommendedName>
</protein>
<dbReference type="EMBL" id="JAVREL010000024">
    <property type="protein sequence ID" value="MDT0346870.1"/>
    <property type="molecule type" value="Genomic_DNA"/>
</dbReference>
<feature type="compositionally biased region" description="Pro residues" evidence="1">
    <location>
        <begin position="142"/>
        <end position="156"/>
    </location>
</feature>
<feature type="transmembrane region" description="Helical" evidence="2">
    <location>
        <begin position="60"/>
        <end position="84"/>
    </location>
</feature>
<dbReference type="RefSeq" id="WP_311707992.1">
    <property type="nucleotide sequence ID" value="NZ_JAVREL010000024.1"/>
</dbReference>
<keyword evidence="2" id="KW-0812">Transmembrane</keyword>
<keyword evidence="2" id="KW-1133">Transmembrane helix</keyword>
<keyword evidence="2" id="KW-0472">Membrane</keyword>
<sequence>MYGPPPAQEPTLPHPRPPAHPPTDAKTLIVRWLFALIPIGTLGLLAWVPSLRFAILRGRGIDWAVFGLFCSLTAGEILLIAFVPDDESNYSAFAGFYALSFFIGATIHAVRADRFPRHPPAHHPYAHTPAPAPPHAHTLPTAPLPAAPQAPAPQPTSPRMRQVASELDELGAYLRKQEGR</sequence>
<feature type="transmembrane region" description="Helical" evidence="2">
    <location>
        <begin position="90"/>
        <end position="110"/>
    </location>
</feature>
<proteinExistence type="predicted"/>
<gene>
    <name evidence="3" type="ORF">RM590_30445</name>
</gene>
<feature type="region of interest" description="Disordered" evidence="1">
    <location>
        <begin position="118"/>
        <end position="180"/>
    </location>
</feature>
<evidence type="ECO:0000313" key="3">
    <source>
        <dbReference type="EMBL" id="MDT0346870.1"/>
    </source>
</evidence>